<accession>A0ABD0LYP1</accession>
<organism evidence="7 8">
    <name type="scientific">Batillaria attramentaria</name>
    <dbReference type="NCBI Taxonomy" id="370345"/>
    <lineage>
        <taxon>Eukaryota</taxon>
        <taxon>Metazoa</taxon>
        <taxon>Spiralia</taxon>
        <taxon>Lophotrochozoa</taxon>
        <taxon>Mollusca</taxon>
        <taxon>Gastropoda</taxon>
        <taxon>Caenogastropoda</taxon>
        <taxon>Sorbeoconcha</taxon>
        <taxon>Cerithioidea</taxon>
        <taxon>Batillariidae</taxon>
        <taxon>Batillaria</taxon>
    </lineage>
</organism>
<dbReference type="AlphaFoldDB" id="A0ABD0LYP1"/>
<dbReference type="PROSITE" id="PS00018">
    <property type="entry name" value="EF_HAND_1"/>
    <property type="match status" value="3"/>
</dbReference>
<reference evidence="7 8" key="1">
    <citation type="journal article" date="2023" name="Sci. Data">
        <title>Genome assembly of the Korean intertidal mud-creeper Batillaria attramentaria.</title>
        <authorList>
            <person name="Patra A.K."/>
            <person name="Ho P.T."/>
            <person name="Jun S."/>
            <person name="Lee S.J."/>
            <person name="Kim Y."/>
            <person name="Won Y.J."/>
        </authorList>
    </citation>
    <scope>NUCLEOTIDE SEQUENCE [LARGE SCALE GENOMIC DNA]</scope>
    <source>
        <strain evidence="7">Wonlab-2016</strain>
    </source>
</reference>
<dbReference type="InterPro" id="IPR011992">
    <property type="entry name" value="EF-hand-dom_pair"/>
</dbReference>
<keyword evidence="2" id="KW-0677">Repeat</keyword>
<dbReference type="Proteomes" id="UP001519460">
    <property type="component" value="Unassembled WGS sequence"/>
</dbReference>
<gene>
    <name evidence="7" type="ORF">BaRGS_00004406</name>
</gene>
<evidence type="ECO:0000256" key="3">
    <source>
        <dbReference type="ARBA" id="ARBA00022837"/>
    </source>
</evidence>
<evidence type="ECO:0000313" key="7">
    <source>
        <dbReference type="EMBL" id="KAK7504102.1"/>
    </source>
</evidence>
<dbReference type="SMART" id="SM00054">
    <property type="entry name" value="EFh"/>
    <property type="match status" value="2"/>
</dbReference>
<feature type="compositionally biased region" description="Acidic residues" evidence="4">
    <location>
        <begin position="216"/>
        <end position="229"/>
    </location>
</feature>
<sequence>MILQSLTVTLLCMISVNSQGGPPGVPPRQGGHVSPGHQPPPPQQQQFQQPPPPQQQQRVDPAHVNVQEGQGGHGHGKGLRFQSEIHNADHIIEHLQNVINTKPKEQMTEEELEFHYFKMHDYDNNNKLDGVEIGKALTHFHDEHEQKEPPPPGQEGQQQQEKPPAKVFSDDEIANIVDTVISDNDENGDGYVEYFEFKRKQEQQHGQKGKKPPATPDDDLSEMVDEVLAEDDRNNDGYVDYGEFIKGQRARSDDEEQEPQPYNPDMF</sequence>
<dbReference type="InterPro" id="IPR018247">
    <property type="entry name" value="EF_Hand_1_Ca_BS"/>
</dbReference>
<feature type="compositionally biased region" description="Basic and acidic residues" evidence="4">
    <location>
        <begin position="195"/>
        <end position="205"/>
    </location>
</feature>
<dbReference type="PANTHER" id="PTHR23104">
    <property type="entry name" value="MULTIPLE COAGULATION FACTOR DEFICIENCY PROTEIN 2 NEURAL STEM CELL DERIVED NEURONAL SURVIVAL PROTEIN"/>
    <property type="match status" value="1"/>
</dbReference>
<evidence type="ECO:0000256" key="4">
    <source>
        <dbReference type="SAM" id="MobiDB-lite"/>
    </source>
</evidence>
<dbReference type="SUPFAM" id="SSF47473">
    <property type="entry name" value="EF-hand"/>
    <property type="match status" value="1"/>
</dbReference>
<feature type="domain" description="EF-hand" evidence="6">
    <location>
        <begin position="219"/>
        <end position="254"/>
    </location>
</feature>
<dbReference type="PANTHER" id="PTHR23104:SF17">
    <property type="entry name" value="EF-HAND DOMAIN-CONTAINING PROTEIN"/>
    <property type="match status" value="1"/>
</dbReference>
<evidence type="ECO:0000256" key="5">
    <source>
        <dbReference type="SAM" id="SignalP"/>
    </source>
</evidence>
<dbReference type="InterPro" id="IPR002048">
    <property type="entry name" value="EF_hand_dom"/>
</dbReference>
<dbReference type="PROSITE" id="PS50222">
    <property type="entry name" value="EF_HAND_2"/>
    <property type="match status" value="1"/>
</dbReference>
<keyword evidence="8" id="KW-1185">Reference proteome</keyword>
<protein>
    <recommendedName>
        <fullName evidence="6">EF-hand domain-containing protein</fullName>
    </recommendedName>
</protein>
<name>A0ABD0LYP1_9CAEN</name>
<evidence type="ECO:0000256" key="2">
    <source>
        <dbReference type="ARBA" id="ARBA00022737"/>
    </source>
</evidence>
<dbReference type="Pfam" id="PF13499">
    <property type="entry name" value="EF-hand_7"/>
    <property type="match status" value="1"/>
</dbReference>
<feature type="region of interest" description="Disordered" evidence="4">
    <location>
        <begin position="19"/>
        <end position="79"/>
    </location>
</feature>
<dbReference type="Gene3D" id="1.10.238.10">
    <property type="entry name" value="EF-hand"/>
    <property type="match status" value="2"/>
</dbReference>
<evidence type="ECO:0000259" key="6">
    <source>
        <dbReference type="PROSITE" id="PS50222"/>
    </source>
</evidence>
<dbReference type="InterPro" id="IPR052110">
    <property type="entry name" value="MCFD2-like"/>
</dbReference>
<dbReference type="EMBL" id="JACVVK020000016">
    <property type="protein sequence ID" value="KAK7504102.1"/>
    <property type="molecule type" value="Genomic_DNA"/>
</dbReference>
<keyword evidence="3" id="KW-0106">Calcium</keyword>
<evidence type="ECO:0000313" key="8">
    <source>
        <dbReference type="Proteomes" id="UP001519460"/>
    </source>
</evidence>
<comment type="caution">
    <text evidence="7">The sequence shown here is derived from an EMBL/GenBank/DDBJ whole genome shotgun (WGS) entry which is preliminary data.</text>
</comment>
<feature type="signal peptide" evidence="5">
    <location>
        <begin position="1"/>
        <end position="20"/>
    </location>
</feature>
<keyword evidence="1 5" id="KW-0732">Signal</keyword>
<feature type="region of interest" description="Disordered" evidence="4">
    <location>
        <begin position="194"/>
        <end position="267"/>
    </location>
</feature>
<feature type="chain" id="PRO_5044750494" description="EF-hand domain-containing protein" evidence="5">
    <location>
        <begin position="21"/>
        <end position="267"/>
    </location>
</feature>
<evidence type="ECO:0000256" key="1">
    <source>
        <dbReference type="ARBA" id="ARBA00022729"/>
    </source>
</evidence>
<feature type="region of interest" description="Disordered" evidence="4">
    <location>
        <begin position="142"/>
        <end position="170"/>
    </location>
</feature>
<feature type="compositionally biased region" description="Pro residues" evidence="4">
    <location>
        <begin position="37"/>
        <end position="54"/>
    </location>
</feature>
<proteinExistence type="predicted"/>